<evidence type="ECO:0000313" key="2">
    <source>
        <dbReference type="EMBL" id="KAK2876930.1"/>
    </source>
</evidence>
<feature type="compositionally biased region" description="Low complexity" evidence="1">
    <location>
        <begin position="49"/>
        <end position="58"/>
    </location>
</feature>
<sequence>MMVGADPGLIRLSAGTDDRYGGRKSKAPAQSSLASRRVTCTSSADIGLSANSPSAAAPLTDTRTALPNPAAPAGHGNAGVPALTLLHKSATDGLGVVTGSRTWRETGMQAEFPEGSGIGEAWRCQEVKVVMVTISMQSFRMPSTVMEMSRVIGAADRRVCREVKREHLALEKAVTQSPPAVKIHIKLAPTARTKLCRTSAANGKKSEGDSVANFPDLKWKDPLYVDGWIPGSFLMCSDAFGRRCEHKIIAHVTYHLKLSPARRRRISERTQVMDGHSEEGWTCQRVLYPVSRYNTPSLSSPIMLTGALLSLAQSQDGGFHKSQHFSTRSVHRVNDGATLRQISFAV</sequence>
<keyword evidence="3" id="KW-1185">Reference proteome</keyword>
<accession>A0AA88PBF4</accession>
<dbReference type="EMBL" id="JAUYZG010000020">
    <property type="protein sequence ID" value="KAK2876930.1"/>
    <property type="molecule type" value="Genomic_DNA"/>
</dbReference>
<protein>
    <submittedName>
        <fullName evidence="2">Uncharacterized protein</fullName>
    </submittedName>
</protein>
<organism evidence="2 3">
    <name type="scientific">Cirrhinus molitorella</name>
    <name type="common">mud carp</name>
    <dbReference type="NCBI Taxonomy" id="172907"/>
    <lineage>
        <taxon>Eukaryota</taxon>
        <taxon>Metazoa</taxon>
        <taxon>Chordata</taxon>
        <taxon>Craniata</taxon>
        <taxon>Vertebrata</taxon>
        <taxon>Euteleostomi</taxon>
        <taxon>Actinopterygii</taxon>
        <taxon>Neopterygii</taxon>
        <taxon>Teleostei</taxon>
        <taxon>Ostariophysi</taxon>
        <taxon>Cypriniformes</taxon>
        <taxon>Cyprinidae</taxon>
        <taxon>Labeoninae</taxon>
        <taxon>Labeonini</taxon>
        <taxon>Cirrhinus</taxon>
    </lineage>
</organism>
<gene>
    <name evidence="2" type="ORF">Q8A67_021026</name>
</gene>
<dbReference type="AlphaFoldDB" id="A0AA88PBF4"/>
<proteinExistence type="predicted"/>
<feature type="region of interest" description="Disordered" evidence="1">
    <location>
        <begin position="1"/>
        <end position="75"/>
    </location>
</feature>
<evidence type="ECO:0000256" key="1">
    <source>
        <dbReference type="SAM" id="MobiDB-lite"/>
    </source>
</evidence>
<name>A0AA88PBF4_9TELE</name>
<evidence type="ECO:0000313" key="3">
    <source>
        <dbReference type="Proteomes" id="UP001187343"/>
    </source>
</evidence>
<dbReference type="Proteomes" id="UP001187343">
    <property type="component" value="Unassembled WGS sequence"/>
</dbReference>
<feature type="compositionally biased region" description="Low complexity" evidence="1">
    <location>
        <begin position="65"/>
        <end position="75"/>
    </location>
</feature>
<comment type="caution">
    <text evidence="2">The sequence shown here is derived from an EMBL/GenBank/DDBJ whole genome shotgun (WGS) entry which is preliminary data.</text>
</comment>
<reference evidence="2" key="1">
    <citation type="submission" date="2023-08" db="EMBL/GenBank/DDBJ databases">
        <title>Chromosome-level Genome Assembly of mud carp (Cirrhinus molitorella).</title>
        <authorList>
            <person name="Liu H."/>
        </authorList>
    </citation>
    <scope>NUCLEOTIDE SEQUENCE</scope>
    <source>
        <strain evidence="2">Prfri</strain>
        <tissue evidence="2">Muscle</tissue>
    </source>
</reference>
<feature type="compositionally biased region" description="Polar residues" evidence="1">
    <location>
        <begin position="28"/>
        <end position="44"/>
    </location>
</feature>